<sequence length="399" mass="44916">MNYTQEEIKQFVIEEDVKFIRLAFTDIYGTQKNISIMPQELDRAFTYGIAIDASAIAGFGNITHSDVFLHPDTSTLSFLPWRPDHGRVVRMYCTVCDPDGRPIEADTRYLLQKSIQKAKDMGITFAFGSEMEFYLFKTDESGNPLKEPYDHAGYMDIAPLDKGENVRREICLTLEQMGIEPESSHHEEGPGQNEIDFRYAEPLCAADNAITFRAVVNTIAAHSGLYADFGPKPVATWPGNGMHINFSVTSTSETSIMEPVLAGILNRIAEMTLFLNPKKRSYHRLGQQKAPRYISWSSENRSQLIRIPAAKGLYRRAEVRSPDPLCNPYLAYSLLMEAGMEGIRTQAVLPPAVNENLFETQRDLPKLPGSLKEAKKLAKESLFLKEHLPLAILLAYTEE</sequence>
<dbReference type="PANTHER" id="PTHR43785:SF12">
    <property type="entry name" value="TYPE-1 GLUTAMINE SYNTHETASE 2"/>
    <property type="match status" value="1"/>
</dbReference>
<dbReference type="GO" id="GO:0005524">
    <property type="term" value="F:ATP binding"/>
    <property type="evidence" value="ECO:0007669"/>
    <property type="project" value="UniProtKB-KW"/>
</dbReference>
<evidence type="ECO:0000256" key="6">
    <source>
        <dbReference type="ARBA" id="ARBA00022842"/>
    </source>
</evidence>
<name>A0A9D1L098_9FIRM</name>
<dbReference type="PANTHER" id="PTHR43785">
    <property type="entry name" value="GAMMA-GLUTAMYLPUTRESCINE SYNTHETASE"/>
    <property type="match status" value="1"/>
</dbReference>
<evidence type="ECO:0000313" key="12">
    <source>
        <dbReference type="Proteomes" id="UP000824175"/>
    </source>
</evidence>
<accession>A0A9D1L098</accession>
<dbReference type="SUPFAM" id="SSF54368">
    <property type="entry name" value="Glutamine synthetase, N-terminal domain"/>
    <property type="match status" value="1"/>
</dbReference>
<dbReference type="Gene3D" id="3.30.590.10">
    <property type="entry name" value="Glutamine synthetase/guanido kinase, catalytic domain"/>
    <property type="match status" value="1"/>
</dbReference>
<reference evidence="11" key="1">
    <citation type="submission" date="2020-10" db="EMBL/GenBank/DDBJ databases">
        <authorList>
            <person name="Gilroy R."/>
        </authorList>
    </citation>
    <scope>NUCLEOTIDE SEQUENCE</scope>
    <source>
        <strain evidence="11">CHK195-11698</strain>
    </source>
</reference>
<organism evidence="11 12">
    <name type="scientific">Candidatus Fimiplasma intestinipullorum</name>
    <dbReference type="NCBI Taxonomy" id="2840825"/>
    <lineage>
        <taxon>Bacteria</taxon>
        <taxon>Bacillati</taxon>
        <taxon>Bacillota</taxon>
        <taxon>Clostridia</taxon>
        <taxon>Eubacteriales</taxon>
        <taxon>Candidatus Fimiplasma</taxon>
    </lineage>
</organism>
<dbReference type="AlphaFoldDB" id="A0A9D1L098"/>
<evidence type="ECO:0000259" key="10">
    <source>
        <dbReference type="PROSITE" id="PS51987"/>
    </source>
</evidence>
<keyword evidence="3" id="KW-0436">Ligase</keyword>
<feature type="domain" description="GS catalytic" evidence="10">
    <location>
        <begin position="107"/>
        <end position="399"/>
    </location>
</feature>
<dbReference type="SUPFAM" id="SSF55931">
    <property type="entry name" value="Glutamine synthetase/guanido kinase"/>
    <property type="match status" value="1"/>
</dbReference>
<dbReference type="InterPro" id="IPR008146">
    <property type="entry name" value="Gln_synth_cat_dom"/>
</dbReference>
<feature type="domain" description="GS beta-grasp" evidence="9">
    <location>
        <begin position="15"/>
        <end position="100"/>
    </location>
</feature>
<dbReference type="InterPro" id="IPR027303">
    <property type="entry name" value="Gln_synth_gly_rich_site"/>
</dbReference>
<dbReference type="Pfam" id="PF03951">
    <property type="entry name" value="Gln-synt_N"/>
    <property type="match status" value="1"/>
</dbReference>
<dbReference type="EMBL" id="DVMJ01000014">
    <property type="protein sequence ID" value="HIU12836.1"/>
    <property type="molecule type" value="Genomic_DNA"/>
</dbReference>
<keyword evidence="4" id="KW-0547">Nucleotide-binding</keyword>
<dbReference type="GO" id="GO:0004356">
    <property type="term" value="F:glutamine synthetase activity"/>
    <property type="evidence" value="ECO:0007669"/>
    <property type="project" value="InterPro"/>
</dbReference>
<comment type="similarity">
    <text evidence="2 7 8">Belongs to the glutamine synthetase family.</text>
</comment>
<comment type="cofactor">
    <cofactor evidence="1">
        <name>Mg(2+)</name>
        <dbReference type="ChEBI" id="CHEBI:18420"/>
    </cofactor>
</comment>
<dbReference type="PROSITE" id="PS51986">
    <property type="entry name" value="GS_BETA_GRASP"/>
    <property type="match status" value="1"/>
</dbReference>
<evidence type="ECO:0000256" key="4">
    <source>
        <dbReference type="ARBA" id="ARBA00022741"/>
    </source>
</evidence>
<keyword evidence="5" id="KW-0067">ATP-binding</keyword>
<dbReference type="Gene3D" id="3.10.20.70">
    <property type="entry name" value="Glutamine synthetase, N-terminal domain"/>
    <property type="match status" value="1"/>
</dbReference>
<evidence type="ECO:0000256" key="3">
    <source>
        <dbReference type="ARBA" id="ARBA00022598"/>
    </source>
</evidence>
<reference evidence="11" key="2">
    <citation type="journal article" date="2021" name="PeerJ">
        <title>Extensive microbial diversity within the chicken gut microbiome revealed by metagenomics and culture.</title>
        <authorList>
            <person name="Gilroy R."/>
            <person name="Ravi A."/>
            <person name="Getino M."/>
            <person name="Pursley I."/>
            <person name="Horton D.L."/>
            <person name="Alikhan N.F."/>
            <person name="Baker D."/>
            <person name="Gharbi K."/>
            <person name="Hall N."/>
            <person name="Watson M."/>
            <person name="Adriaenssens E.M."/>
            <person name="Foster-Nyarko E."/>
            <person name="Jarju S."/>
            <person name="Secka A."/>
            <person name="Antonio M."/>
            <person name="Oren A."/>
            <person name="Chaudhuri R.R."/>
            <person name="La Ragione R."/>
            <person name="Hildebrand F."/>
            <person name="Pallen M.J."/>
        </authorList>
    </citation>
    <scope>NUCLEOTIDE SEQUENCE</scope>
    <source>
        <strain evidence="11">CHK195-11698</strain>
    </source>
</reference>
<keyword evidence="6" id="KW-0460">Magnesium</keyword>
<dbReference type="InterPro" id="IPR008147">
    <property type="entry name" value="Gln_synt_N"/>
</dbReference>
<evidence type="ECO:0000256" key="8">
    <source>
        <dbReference type="RuleBase" id="RU000384"/>
    </source>
</evidence>
<evidence type="ECO:0000256" key="2">
    <source>
        <dbReference type="ARBA" id="ARBA00009897"/>
    </source>
</evidence>
<dbReference type="Pfam" id="PF00120">
    <property type="entry name" value="Gln-synt_C"/>
    <property type="match status" value="1"/>
</dbReference>
<evidence type="ECO:0000259" key="9">
    <source>
        <dbReference type="PROSITE" id="PS51986"/>
    </source>
</evidence>
<evidence type="ECO:0000313" key="11">
    <source>
        <dbReference type="EMBL" id="HIU12836.1"/>
    </source>
</evidence>
<evidence type="ECO:0000256" key="5">
    <source>
        <dbReference type="ARBA" id="ARBA00022840"/>
    </source>
</evidence>
<comment type="caution">
    <text evidence="11">The sequence shown here is derived from an EMBL/GenBank/DDBJ whole genome shotgun (WGS) entry which is preliminary data.</text>
</comment>
<evidence type="ECO:0000256" key="7">
    <source>
        <dbReference type="PROSITE-ProRule" id="PRU01330"/>
    </source>
</evidence>
<protein>
    <submittedName>
        <fullName evidence="11">Glutamine synthetase</fullName>
    </submittedName>
</protein>
<gene>
    <name evidence="11" type="ORF">IAD15_02025</name>
</gene>
<dbReference type="PROSITE" id="PS00181">
    <property type="entry name" value="GLNA_ATP"/>
    <property type="match status" value="1"/>
</dbReference>
<dbReference type="InterPro" id="IPR014746">
    <property type="entry name" value="Gln_synth/guanido_kin_cat_dom"/>
</dbReference>
<dbReference type="InterPro" id="IPR036651">
    <property type="entry name" value="Gln_synt_N_sf"/>
</dbReference>
<dbReference type="GO" id="GO:0006542">
    <property type="term" value="P:glutamine biosynthetic process"/>
    <property type="evidence" value="ECO:0007669"/>
    <property type="project" value="InterPro"/>
</dbReference>
<dbReference type="Proteomes" id="UP000824175">
    <property type="component" value="Unassembled WGS sequence"/>
</dbReference>
<evidence type="ECO:0000256" key="1">
    <source>
        <dbReference type="ARBA" id="ARBA00001946"/>
    </source>
</evidence>
<dbReference type="SMART" id="SM01230">
    <property type="entry name" value="Gln-synt_C"/>
    <property type="match status" value="1"/>
</dbReference>
<dbReference type="PROSITE" id="PS51987">
    <property type="entry name" value="GS_CATALYTIC"/>
    <property type="match status" value="1"/>
</dbReference>
<proteinExistence type="inferred from homology"/>